<evidence type="ECO:0000256" key="1">
    <source>
        <dbReference type="SAM" id="MobiDB-lite"/>
    </source>
</evidence>
<dbReference type="AlphaFoldDB" id="A0A059AQA7"/>
<sequence>MDNGGGTWTVAGDSQSQGQVKNNKNKKTQKWRSLSMAVSDGGWVWVGLVAGNSAGEHGFDNSDKVNRLPYFVFLG</sequence>
<feature type="region of interest" description="Disordered" evidence="1">
    <location>
        <begin position="1"/>
        <end position="31"/>
    </location>
</feature>
<name>A0A059AQA7_EUCGR</name>
<proteinExistence type="predicted"/>
<reference evidence="2" key="1">
    <citation type="submission" date="2013-07" db="EMBL/GenBank/DDBJ databases">
        <title>The genome of Eucalyptus grandis.</title>
        <authorList>
            <person name="Schmutz J."/>
            <person name="Hayes R."/>
            <person name="Myburg A."/>
            <person name="Tuskan G."/>
            <person name="Grattapaglia D."/>
            <person name="Rokhsar D.S."/>
        </authorList>
    </citation>
    <scope>NUCLEOTIDE SEQUENCE</scope>
    <source>
        <tissue evidence="2">Leaf extractions</tissue>
    </source>
</reference>
<organism evidence="2">
    <name type="scientific">Eucalyptus grandis</name>
    <name type="common">Flooded gum</name>
    <dbReference type="NCBI Taxonomy" id="71139"/>
    <lineage>
        <taxon>Eukaryota</taxon>
        <taxon>Viridiplantae</taxon>
        <taxon>Streptophyta</taxon>
        <taxon>Embryophyta</taxon>
        <taxon>Tracheophyta</taxon>
        <taxon>Spermatophyta</taxon>
        <taxon>Magnoliopsida</taxon>
        <taxon>eudicotyledons</taxon>
        <taxon>Gunneridae</taxon>
        <taxon>Pentapetalae</taxon>
        <taxon>rosids</taxon>
        <taxon>malvids</taxon>
        <taxon>Myrtales</taxon>
        <taxon>Myrtaceae</taxon>
        <taxon>Myrtoideae</taxon>
        <taxon>Eucalypteae</taxon>
        <taxon>Eucalyptus</taxon>
    </lineage>
</organism>
<gene>
    <name evidence="2" type="ORF">EUGRSUZ_I01677</name>
</gene>
<dbReference type="InParanoid" id="A0A059AQA7"/>
<dbReference type="EMBL" id="KK198761">
    <property type="protein sequence ID" value="KCW55871.1"/>
    <property type="molecule type" value="Genomic_DNA"/>
</dbReference>
<evidence type="ECO:0000313" key="2">
    <source>
        <dbReference type="EMBL" id="KCW55871.1"/>
    </source>
</evidence>
<protein>
    <submittedName>
        <fullName evidence="2">Uncharacterized protein</fullName>
    </submittedName>
</protein>
<accession>A0A059AQA7</accession>
<dbReference type="Gramene" id="KCW55871">
    <property type="protein sequence ID" value="KCW55871"/>
    <property type="gene ID" value="EUGRSUZ_I01677"/>
</dbReference>